<protein>
    <recommendedName>
        <fullName evidence="5">Flagellin N-terminal domain-containing protein</fullName>
    </recommendedName>
</protein>
<dbReference type="OrthoDB" id="9758307at2"/>
<evidence type="ECO:0000256" key="3">
    <source>
        <dbReference type="ARBA" id="ARBA00005709"/>
    </source>
</evidence>
<dbReference type="EMBL" id="QGLE01000013">
    <property type="protein sequence ID" value="PWR18585.1"/>
    <property type="molecule type" value="Genomic_DNA"/>
</dbReference>
<evidence type="ECO:0000313" key="7">
    <source>
        <dbReference type="Proteomes" id="UP000245461"/>
    </source>
</evidence>
<name>A0A317E0A3_9PROT</name>
<dbReference type="InterPro" id="IPR001029">
    <property type="entry name" value="Flagellin_N"/>
</dbReference>
<dbReference type="GO" id="GO:0009288">
    <property type="term" value="C:bacterial-type flagellum"/>
    <property type="evidence" value="ECO:0007669"/>
    <property type="project" value="UniProtKB-SubCell"/>
</dbReference>
<dbReference type="PANTHER" id="PTHR42792">
    <property type="entry name" value="FLAGELLIN"/>
    <property type="match status" value="1"/>
</dbReference>
<dbReference type="GO" id="GO:0005198">
    <property type="term" value="F:structural molecule activity"/>
    <property type="evidence" value="ECO:0007669"/>
    <property type="project" value="InterPro"/>
</dbReference>
<organism evidence="6 7">
    <name type="scientific">Zavarzinia aquatilis</name>
    <dbReference type="NCBI Taxonomy" id="2211142"/>
    <lineage>
        <taxon>Bacteria</taxon>
        <taxon>Pseudomonadati</taxon>
        <taxon>Pseudomonadota</taxon>
        <taxon>Alphaproteobacteria</taxon>
        <taxon>Rhodospirillales</taxon>
        <taxon>Zavarziniaceae</taxon>
        <taxon>Zavarzinia</taxon>
    </lineage>
</organism>
<accession>A0A317E0A3</accession>
<comment type="caution">
    <text evidence="6">The sequence shown here is derived from an EMBL/GenBank/DDBJ whole genome shotgun (WGS) entry which is preliminary data.</text>
</comment>
<dbReference type="Pfam" id="PF00669">
    <property type="entry name" value="Flagellin_N"/>
    <property type="match status" value="1"/>
</dbReference>
<evidence type="ECO:0000259" key="5">
    <source>
        <dbReference type="Pfam" id="PF00669"/>
    </source>
</evidence>
<keyword evidence="7" id="KW-1185">Reference proteome</keyword>
<dbReference type="AlphaFoldDB" id="A0A317E0A3"/>
<dbReference type="GO" id="GO:0005576">
    <property type="term" value="C:extracellular region"/>
    <property type="evidence" value="ECO:0007669"/>
    <property type="project" value="UniProtKB-SubCell"/>
</dbReference>
<dbReference type="RefSeq" id="WP_109907631.1">
    <property type="nucleotide sequence ID" value="NZ_QGLE01000013.1"/>
</dbReference>
<comment type="subcellular location">
    <subcellularLocation>
        <location evidence="1">Bacterial flagellum</location>
    </subcellularLocation>
    <subcellularLocation>
        <location evidence="2">Secreted</location>
    </subcellularLocation>
</comment>
<evidence type="ECO:0000256" key="1">
    <source>
        <dbReference type="ARBA" id="ARBA00004365"/>
    </source>
</evidence>
<dbReference type="SUPFAM" id="SSF64518">
    <property type="entry name" value="Phase 1 flagellin"/>
    <property type="match status" value="1"/>
</dbReference>
<evidence type="ECO:0000313" key="6">
    <source>
        <dbReference type="EMBL" id="PWR18585.1"/>
    </source>
</evidence>
<dbReference type="PANTHER" id="PTHR42792:SF1">
    <property type="entry name" value="FLAGELLAR HOOK-ASSOCIATED PROTEIN 3"/>
    <property type="match status" value="1"/>
</dbReference>
<dbReference type="InterPro" id="IPR001492">
    <property type="entry name" value="Flagellin"/>
</dbReference>
<feature type="domain" description="Flagellin N-terminal" evidence="5">
    <location>
        <begin position="4"/>
        <end position="136"/>
    </location>
</feature>
<reference evidence="6 7" key="1">
    <citation type="submission" date="2018-05" db="EMBL/GenBank/DDBJ databases">
        <title>Zavarzinia sp. HR-AS.</title>
        <authorList>
            <person name="Lee Y."/>
            <person name="Jeon C.O."/>
        </authorList>
    </citation>
    <scope>NUCLEOTIDE SEQUENCE [LARGE SCALE GENOMIC DNA]</scope>
    <source>
        <strain evidence="6 7">HR-AS</strain>
    </source>
</reference>
<dbReference type="Gene3D" id="1.20.1330.10">
    <property type="entry name" value="f41 fragment of flagellin, N-terminal domain"/>
    <property type="match status" value="1"/>
</dbReference>
<comment type="similarity">
    <text evidence="3">Belongs to the bacterial flagellin family.</text>
</comment>
<evidence type="ECO:0000256" key="4">
    <source>
        <dbReference type="ARBA" id="ARBA00023143"/>
    </source>
</evidence>
<dbReference type="Proteomes" id="UP000245461">
    <property type="component" value="Unassembled WGS sequence"/>
</dbReference>
<proteinExistence type="inferred from homology"/>
<sequence>MLSVTTYASQLQTLNNIKRSQSAFSDLSNQVATGVKSNDLSDYGGTDAGRIVNSRQQVTRLEAYNKAIDIVTPELKAYNLQLSRMDKLASTVSEALQGQGTYDAEDESQIGSTIDAALSELTSLLNERLGGRYLWSGGNYDTAPVSDLSQLPDLAAADPFAETASPDLPDYYTAAPGSDATAWREASFSPEPGKTVTYGQVASDPAIQRLVYGLQMAKSAFAAASAAPDDTAAQTAWRSFRDQAVTELSAARTGLQGLTTDVAIDLTAVTDSGKANDAMINIFKDEEGGIVDIDTAEAGVKLTQIQNQLQATYSIVASLADTSLVKFL</sequence>
<keyword evidence="4" id="KW-0975">Bacterial flagellum</keyword>
<evidence type="ECO:0000256" key="2">
    <source>
        <dbReference type="ARBA" id="ARBA00004613"/>
    </source>
</evidence>
<gene>
    <name evidence="6" type="ORF">DKG74_18330</name>
</gene>